<evidence type="ECO:0000313" key="1">
    <source>
        <dbReference type="EMBL" id="KAF7257323.1"/>
    </source>
</evidence>
<evidence type="ECO:0000313" key="2">
    <source>
        <dbReference type="Proteomes" id="UP000822476"/>
    </source>
</evidence>
<protein>
    <submittedName>
        <fullName evidence="1">Uncharacterized protein</fullName>
    </submittedName>
</protein>
<accession>A0A8S9YW86</accession>
<keyword evidence="2" id="KW-1185">Reference proteome</keyword>
<comment type="caution">
    <text evidence="1">The sequence shown here is derived from an EMBL/GenBank/DDBJ whole genome shotgun (WGS) entry which is preliminary data.</text>
</comment>
<proteinExistence type="predicted"/>
<dbReference type="OrthoDB" id="10439435at2759"/>
<organism evidence="1 2">
    <name type="scientific">Paragonimus skrjabini miyazakii</name>
    <dbReference type="NCBI Taxonomy" id="59628"/>
    <lineage>
        <taxon>Eukaryota</taxon>
        <taxon>Metazoa</taxon>
        <taxon>Spiralia</taxon>
        <taxon>Lophotrochozoa</taxon>
        <taxon>Platyhelminthes</taxon>
        <taxon>Trematoda</taxon>
        <taxon>Digenea</taxon>
        <taxon>Plagiorchiida</taxon>
        <taxon>Troglotremata</taxon>
        <taxon>Troglotrematidae</taxon>
        <taxon>Paragonimus</taxon>
    </lineage>
</organism>
<sequence>MYENFFRITFKYYRTKILHGFQENLSHSDNQCLLPTDGLKHVQNLSSTQSTRAQLVVIFIRVKFKISPKSLDRLQTQVQCENLYDQLKNPNTTSQDNEGWFCAKTWNKTLEHFAHVYSRHIHSMNAIIPGLSVFCRKAKIAPILWNVDQYEGIYGLLSKVPEYFRREALQSLPTYFYRLVNQT</sequence>
<gene>
    <name evidence="1" type="ORF">EG68_05969</name>
</gene>
<dbReference type="AlphaFoldDB" id="A0A8S9YW86"/>
<reference evidence="1" key="1">
    <citation type="submission" date="2019-07" db="EMBL/GenBank/DDBJ databases">
        <title>Annotation for the trematode Paragonimus miyazaki's.</title>
        <authorList>
            <person name="Choi Y.-J."/>
        </authorList>
    </citation>
    <scope>NUCLEOTIDE SEQUENCE</scope>
    <source>
        <strain evidence="1">Japan</strain>
    </source>
</reference>
<name>A0A8S9YW86_9TREM</name>
<dbReference type="Proteomes" id="UP000822476">
    <property type="component" value="Unassembled WGS sequence"/>
</dbReference>
<dbReference type="EMBL" id="JTDE01002468">
    <property type="protein sequence ID" value="KAF7257323.1"/>
    <property type="molecule type" value="Genomic_DNA"/>
</dbReference>